<accession>A0A6T9Y185</accession>
<dbReference type="Gene3D" id="3.30.300.30">
    <property type="match status" value="1"/>
</dbReference>
<dbReference type="Proteomes" id="UP000509458">
    <property type="component" value="Chromosome"/>
</dbReference>
<dbReference type="Pfam" id="PF00501">
    <property type="entry name" value="AMP-binding"/>
    <property type="match status" value="1"/>
</dbReference>
<dbReference type="InterPro" id="IPR042099">
    <property type="entry name" value="ANL_N_sf"/>
</dbReference>
<evidence type="ECO:0000259" key="4">
    <source>
        <dbReference type="Pfam" id="PF00501"/>
    </source>
</evidence>
<dbReference type="PANTHER" id="PTHR43272">
    <property type="entry name" value="LONG-CHAIN-FATTY-ACID--COA LIGASE"/>
    <property type="match status" value="1"/>
</dbReference>
<keyword evidence="1" id="KW-0547">Nucleotide-binding</keyword>
<reference evidence="5 6" key="1">
    <citation type="submission" date="2020-06" db="EMBL/GenBank/DDBJ databases">
        <authorList>
            <person name="Duchaud E."/>
        </authorList>
    </citation>
    <scope>NUCLEOTIDE SEQUENCE [LARGE SCALE GENOMIC DNA]</scope>
    <source>
        <strain evidence="5">Alteromonas fortis</strain>
    </source>
</reference>
<protein>
    <recommendedName>
        <fullName evidence="4">AMP-dependent synthetase/ligase domain-containing protein</fullName>
    </recommendedName>
</protein>
<dbReference type="AlphaFoldDB" id="A0A6T9Y185"/>
<feature type="domain" description="AMP-dependent synthetase/ligase" evidence="4">
    <location>
        <begin position="20"/>
        <end position="385"/>
    </location>
</feature>
<dbReference type="PANTHER" id="PTHR43272:SF33">
    <property type="entry name" value="AMP-BINDING DOMAIN-CONTAINING PROTEIN-RELATED"/>
    <property type="match status" value="1"/>
</dbReference>
<dbReference type="RefSeq" id="WP_179983010.1">
    <property type="nucleotide sequence ID" value="NZ_LR812090.1"/>
</dbReference>
<name>A0A6T9Y185_ALTMA</name>
<organism evidence="5 6">
    <name type="scientific">Alteromonas macleodii</name>
    <name type="common">Pseudoalteromonas macleodii</name>
    <dbReference type="NCBI Taxonomy" id="28108"/>
    <lineage>
        <taxon>Bacteria</taxon>
        <taxon>Pseudomonadati</taxon>
        <taxon>Pseudomonadota</taxon>
        <taxon>Gammaproteobacteria</taxon>
        <taxon>Alteromonadales</taxon>
        <taxon>Alteromonadaceae</taxon>
        <taxon>Alteromonas/Salinimonas group</taxon>
        <taxon>Alteromonas</taxon>
    </lineage>
</organism>
<evidence type="ECO:0000256" key="1">
    <source>
        <dbReference type="ARBA" id="ARBA00022741"/>
    </source>
</evidence>
<proteinExistence type="predicted"/>
<keyword evidence="2" id="KW-0067">ATP-binding</keyword>
<dbReference type="InterPro" id="IPR000873">
    <property type="entry name" value="AMP-dep_synth/lig_dom"/>
</dbReference>
<evidence type="ECO:0000313" key="6">
    <source>
        <dbReference type="Proteomes" id="UP000509458"/>
    </source>
</evidence>
<dbReference type="Gene3D" id="3.40.50.12780">
    <property type="entry name" value="N-terminal domain of ligase-like"/>
    <property type="match status" value="1"/>
</dbReference>
<evidence type="ECO:0000256" key="3">
    <source>
        <dbReference type="ARBA" id="ARBA00024484"/>
    </source>
</evidence>
<evidence type="ECO:0000313" key="5">
    <source>
        <dbReference type="EMBL" id="CAB9493480.1"/>
    </source>
</evidence>
<sequence>MMNDVLPLSALRHNFKHLAVKPAFYQPDGARQRVWTWEEVEKAVRSLIGGLHDLGLGKGDAVAIYGKNSAEWIIADWAVMLAGMVSIPIYPTANEETLAFIIERTKCKAVFIGKVDDYQIGQRVFSSSLAQIALPCDSIDGPIAWKDWMAQKSFTGEFFKGAADSVISIMYTSGSTGTPKGVELTQSAYASACGDTARWLNVNQSDRLFSYLPLAHIAERVVTEGMMIYAPGAVTYFSESLETFIDDLKAAKPTVFFSVPRLWAKFLASIYHTVPKKKLSSLLNDPSVNQSIKRKIKCSLGFEETRVWVSAAAPIAREIIEEFEALDIYISEAWGMTEVTGAGCINYPFKSSMIGTIGKPFTDAQVRLSQDNEIQVKGRNVFERYHLSPEVTAESFTDDGWFKTKDRGEWDEQGALKIVGRLKDEFKTTTGKYIIPSPIEAMMCNHDIIELACVMGSNRPQPFAAVVLSDTASLLDKDAIRRELERFLQNTNESLENHQKLSHILVASEPWTIENNMLTPTMKIRRFEIEARFKEAASALNNQQKVLWCE</sequence>
<dbReference type="PROSITE" id="PS00455">
    <property type="entry name" value="AMP_BINDING"/>
    <property type="match status" value="1"/>
</dbReference>
<dbReference type="GO" id="GO:0016020">
    <property type="term" value="C:membrane"/>
    <property type="evidence" value="ECO:0007669"/>
    <property type="project" value="TreeGrafter"/>
</dbReference>
<dbReference type="EMBL" id="LR812090">
    <property type="protein sequence ID" value="CAB9493480.1"/>
    <property type="molecule type" value="Genomic_DNA"/>
</dbReference>
<dbReference type="GO" id="GO:0004467">
    <property type="term" value="F:long-chain fatty acid-CoA ligase activity"/>
    <property type="evidence" value="ECO:0007669"/>
    <property type="project" value="UniProtKB-EC"/>
</dbReference>
<comment type="catalytic activity">
    <reaction evidence="3">
        <text>a long-chain fatty acid + ATP + CoA = a long-chain fatty acyl-CoA + AMP + diphosphate</text>
        <dbReference type="Rhea" id="RHEA:15421"/>
        <dbReference type="ChEBI" id="CHEBI:30616"/>
        <dbReference type="ChEBI" id="CHEBI:33019"/>
        <dbReference type="ChEBI" id="CHEBI:57287"/>
        <dbReference type="ChEBI" id="CHEBI:57560"/>
        <dbReference type="ChEBI" id="CHEBI:83139"/>
        <dbReference type="ChEBI" id="CHEBI:456215"/>
        <dbReference type="EC" id="6.2.1.3"/>
    </reaction>
    <physiologicalReaction direction="left-to-right" evidence="3">
        <dbReference type="Rhea" id="RHEA:15422"/>
    </physiologicalReaction>
</comment>
<dbReference type="GO" id="GO:0005524">
    <property type="term" value="F:ATP binding"/>
    <property type="evidence" value="ECO:0007669"/>
    <property type="project" value="UniProtKB-KW"/>
</dbReference>
<dbReference type="SUPFAM" id="SSF56801">
    <property type="entry name" value="Acetyl-CoA synthetase-like"/>
    <property type="match status" value="1"/>
</dbReference>
<gene>
    <name evidence="5" type="ORF">ALFOR1_30395</name>
</gene>
<evidence type="ECO:0000256" key="2">
    <source>
        <dbReference type="ARBA" id="ARBA00022840"/>
    </source>
</evidence>
<dbReference type="InterPro" id="IPR045851">
    <property type="entry name" value="AMP-bd_C_sf"/>
</dbReference>
<dbReference type="Pfam" id="PF23562">
    <property type="entry name" value="AMP-binding_C_3"/>
    <property type="match status" value="1"/>
</dbReference>
<dbReference type="InterPro" id="IPR020845">
    <property type="entry name" value="AMP-binding_CS"/>
</dbReference>